<evidence type="ECO:0000313" key="2">
    <source>
        <dbReference type="Proteomes" id="UP000015106"/>
    </source>
</evidence>
<dbReference type="Proteomes" id="UP000015106">
    <property type="component" value="Chromosome 7"/>
</dbReference>
<organism evidence="1 2">
    <name type="scientific">Triticum urartu</name>
    <name type="common">Red wild einkorn</name>
    <name type="synonym">Crithodium urartu</name>
    <dbReference type="NCBI Taxonomy" id="4572"/>
    <lineage>
        <taxon>Eukaryota</taxon>
        <taxon>Viridiplantae</taxon>
        <taxon>Streptophyta</taxon>
        <taxon>Embryophyta</taxon>
        <taxon>Tracheophyta</taxon>
        <taxon>Spermatophyta</taxon>
        <taxon>Magnoliopsida</taxon>
        <taxon>Liliopsida</taxon>
        <taxon>Poales</taxon>
        <taxon>Poaceae</taxon>
        <taxon>BOP clade</taxon>
        <taxon>Pooideae</taxon>
        <taxon>Triticodae</taxon>
        <taxon>Triticeae</taxon>
        <taxon>Triticinae</taxon>
        <taxon>Triticum</taxon>
    </lineage>
</organism>
<reference evidence="2" key="1">
    <citation type="journal article" date="2013" name="Nature">
        <title>Draft genome of the wheat A-genome progenitor Triticum urartu.</title>
        <authorList>
            <person name="Ling H.Q."/>
            <person name="Zhao S."/>
            <person name="Liu D."/>
            <person name="Wang J."/>
            <person name="Sun H."/>
            <person name="Zhang C."/>
            <person name="Fan H."/>
            <person name="Li D."/>
            <person name="Dong L."/>
            <person name="Tao Y."/>
            <person name="Gao C."/>
            <person name="Wu H."/>
            <person name="Li Y."/>
            <person name="Cui Y."/>
            <person name="Guo X."/>
            <person name="Zheng S."/>
            <person name="Wang B."/>
            <person name="Yu K."/>
            <person name="Liang Q."/>
            <person name="Yang W."/>
            <person name="Lou X."/>
            <person name="Chen J."/>
            <person name="Feng M."/>
            <person name="Jian J."/>
            <person name="Zhang X."/>
            <person name="Luo G."/>
            <person name="Jiang Y."/>
            <person name="Liu J."/>
            <person name="Wang Z."/>
            <person name="Sha Y."/>
            <person name="Zhang B."/>
            <person name="Wu H."/>
            <person name="Tang D."/>
            <person name="Shen Q."/>
            <person name="Xue P."/>
            <person name="Zou S."/>
            <person name="Wang X."/>
            <person name="Liu X."/>
            <person name="Wang F."/>
            <person name="Yang Y."/>
            <person name="An X."/>
            <person name="Dong Z."/>
            <person name="Zhang K."/>
            <person name="Zhang X."/>
            <person name="Luo M.C."/>
            <person name="Dvorak J."/>
            <person name="Tong Y."/>
            <person name="Wang J."/>
            <person name="Yang H."/>
            <person name="Li Z."/>
            <person name="Wang D."/>
            <person name="Zhang A."/>
            <person name="Wang J."/>
        </authorList>
    </citation>
    <scope>NUCLEOTIDE SEQUENCE</scope>
    <source>
        <strain evidence="2">cv. G1812</strain>
    </source>
</reference>
<accession>A0A8R7VEY7</accession>
<evidence type="ECO:0000313" key="1">
    <source>
        <dbReference type="EnsemblPlants" id="TuG1812G0700005688.01.T03"/>
    </source>
</evidence>
<keyword evidence="2" id="KW-1185">Reference proteome</keyword>
<sequence length="122" mass="14126">MKVTQTLISYRWEWHIKKLCIPKRIFAWALAETKGTTTPASSVCIQLQHQHLKQQHSFITGAGAGAVWVPWSIYSLRTTLHVNIHFQIREKVQSLLDLLADHHPPRRRSTMTRNNCLLLCLC</sequence>
<reference evidence="1" key="3">
    <citation type="submission" date="2022-06" db="UniProtKB">
        <authorList>
            <consortium name="EnsemblPlants"/>
        </authorList>
    </citation>
    <scope>IDENTIFICATION</scope>
</reference>
<reference evidence="1" key="2">
    <citation type="submission" date="2018-03" db="EMBL/GenBank/DDBJ databases">
        <title>The Triticum urartu genome reveals the dynamic nature of wheat genome evolution.</title>
        <authorList>
            <person name="Ling H."/>
            <person name="Ma B."/>
            <person name="Shi X."/>
            <person name="Liu H."/>
            <person name="Dong L."/>
            <person name="Sun H."/>
            <person name="Cao Y."/>
            <person name="Gao Q."/>
            <person name="Zheng S."/>
            <person name="Li Y."/>
            <person name="Yu Y."/>
            <person name="Du H."/>
            <person name="Qi M."/>
            <person name="Li Y."/>
            <person name="Yu H."/>
            <person name="Cui Y."/>
            <person name="Wang N."/>
            <person name="Chen C."/>
            <person name="Wu H."/>
            <person name="Zhao Y."/>
            <person name="Zhang J."/>
            <person name="Li Y."/>
            <person name="Zhou W."/>
            <person name="Zhang B."/>
            <person name="Hu W."/>
            <person name="Eijk M."/>
            <person name="Tang J."/>
            <person name="Witsenboer H."/>
            <person name="Zhao S."/>
            <person name="Li Z."/>
            <person name="Zhang A."/>
            <person name="Wang D."/>
            <person name="Liang C."/>
        </authorList>
    </citation>
    <scope>NUCLEOTIDE SEQUENCE [LARGE SCALE GENOMIC DNA]</scope>
    <source>
        <strain evidence="1">cv. G1812</strain>
    </source>
</reference>
<dbReference type="EnsemblPlants" id="TuG1812G0700005688.01.T03">
    <property type="protein sequence ID" value="TuG1812G0700005688.01.T03"/>
    <property type="gene ID" value="TuG1812G0700005688.01"/>
</dbReference>
<proteinExistence type="predicted"/>
<dbReference type="AlphaFoldDB" id="A0A8R7VEY7"/>
<dbReference type="Gramene" id="TuG1812G0700005688.01.T03">
    <property type="protein sequence ID" value="TuG1812G0700005688.01.T03"/>
    <property type="gene ID" value="TuG1812G0700005688.01"/>
</dbReference>
<protein>
    <submittedName>
        <fullName evidence="1">Uncharacterized protein</fullName>
    </submittedName>
</protein>
<name>A0A8R7VEY7_TRIUA</name>